<dbReference type="EMBL" id="JAULSO010000001">
    <property type="protein sequence ID" value="KAK3695792.1"/>
    <property type="molecule type" value="Genomic_DNA"/>
</dbReference>
<dbReference type="AlphaFoldDB" id="A0AAE0XLS1"/>
<accession>A0AAE0XLS1</accession>
<gene>
    <name evidence="2" type="ORF">B0T22DRAFT_116536</name>
</gene>
<feature type="compositionally biased region" description="Basic and acidic residues" evidence="1">
    <location>
        <begin position="196"/>
        <end position="226"/>
    </location>
</feature>
<reference evidence="2" key="1">
    <citation type="journal article" date="2023" name="Mol. Phylogenet. Evol.">
        <title>Genome-scale phylogeny and comparative genomics of the fungal order Sordariales.</title>
        <authorList>
            <person name="Hensen N."/>
            <person name="Bonometti L."/>
            <person name="Westerberg I."/>
            <person name="Brannstrom I.O."/>
            <person name="Guillou S."/>
            <person name="Cros-Aarteil S."/>
            <person name="Calhoun S."/>
            <person name="Haridas S."/>
            <person name="Kuo A."/>
            <person name="Mondo S."/>
            <person name="Pangilinan J."/>
            <person name="Riley R."/>
            <person name="LaButti K."/>
            <person name="Andreopoulos B."/>
            <person name="Lipzen A."/>
            <person name="Chen C."/>
            <person name="Yan M."/>
            <person name="Daum C."/>
            <person name="Ng V."/>
            <person name="Clum A."/>
            <person name="Steindorff A."/>
            <person name="Ohm R.A."/>
            <person name="Martin F."/>
            <person name="Silar P."/>
            <person name="Natvig D.O."/>
            <person name="Lalanne C."/>
            <person name="Gautier V."/>
            <person name="Ament-Velasquez S.L."/>
            <person name="Kruys A."/>
            <person name="Hutchinson M.I."/>
            <person name="Powell A.J."/>
            <person name="Barry K."/>
            <person name="Miller A.N."/>
            <person name="Grigoriev I.V."/>
            <person name="Debuchy R."/>
            <person name="Gladieux P."/>
            <person name="Hiltunen Thoren M."/>
            <person name="Johannesson H."/>
        </authorList>
    </citation>
    <scope>NUCLEOTIDE SEQUENCE</scope>
    <source>
        <strain evidence="2">CBS 314.62</strain>
    </source>
</reference>
<proteinExistence type="predicted"/>
<comment type="caution">
    <text evidence="2">The sequence shown here is derived from an EMBL/GenBank/DDBJ whole genome shotgun (WGS) entry which is preliminary data.</text>
</comment>
<keyword evidence="3" id="KW-1185">Reference proteome</keyword>
<reference evidence="2" key="2">
    <citation type="submission" date="2023-06" db="EMBL/GenBank/DDBJ databases">
        <authorList>
            <consortium name="Lawrence Berkeley National Laboratory"/>
            <person name="Haridas S."/>
            <person name="Hensen N."/>
            <person name="Bonometti L."/>
            <person name="Westerberg I."/>
            <person name="Brannstrom I.O."/>
            <person name="Guillou S."/>
            <person name="Cros-Aarteil S."/>
            <person name="Calhoun S."/>
            <person name="Kuo A."/>
            <person name="Mondo S."/>
            <person name="Pangilinan J."/>
            <person name="Riley R."/>
            <person name="Labutti K."/>
            <person name="Andreopoulos B."/>
            <person name="Lipzen A."/>
            <person name="Chen C."/>
            <person name="Yanf M."/>
            <person name="Daum C."/>
            <person name="Ng V."/>
            <person name="Clum A."/>
            <person name="Steindorff A."/>
            <person name="Ohm R."/>
            <person name="Martin F."/>
            <person name="Silar P."/>
            <person name="Natvig D."/>
            <person name="Lalanne C."/>
            <person name="Gautier V."/>
            <person name="Ament-Velasquez S.L."/>
            <person name="Kruys A."/>
            <person name="Hutchinson M.I."/>
            <person name="Powell A.J."/>
            <person name="Barry K."/>
            <person name="Miller A.N."/>
            <person name="Grigoriev I.V."/>
            <person name="Debuchy R."/>
            <person name="Gladieux P."/>
            <person name="Thoren M.H."/>
            <person name="Johannesson H."/>
        </authorList>
    </citation>
    <scope>NUCLEOTIDE SEQUENCE</scope>
    <source>
        <strain evidence="2">CBS 314.62</strain>
    </source>
</reference>
<evidence type="ECO:0000313" key="3">
    <source>
        <dbReference type="Proteomes" id="UP001270362"/>
    </source>
</evidence>
<dbReference type="Proteomes" id="UP001270362">
    <property type="component" value="Unassembled WGS sequence"/>
</dbReference>
<name>A0AAE0XLS1_9PEZI</name>
<sequence>MPFRLDPKGPISYHEPDAAFGFVPALYPGVVLEVSYSQSPKQLGKLANKYLLDTPGPRIQVVITLDLSYPTCDEATLSVWRRYVEPADTEAEMPELVVRCIKYLFRSNGVRAPTEANTVSIKLREFATLGTAPNAEHLQDEIQLYFDDINAWIDAAVNERFTTGKVADTATTGWGSFRKRRRNPTPPEELEEEDEEKFRKQEAQAGQKTEEGAKDYRPVRRARIDK</sequence>
<protein>
    <submittedName>
        <fullName evidence="2">Uncharacterized protein</fullName>
    </submittedName>
</protein>
<organism evidence="2 3">
    <name type="scientific">Podospora appendiculata</name>
    <dbReference type="NCBI Taxonomy" id="314037"/>
    <lineage>
        <taxon>Eukaryota</taxon>
        <taxon>Fungi</taxon>
        <taxon>Dikarya</taxon>
        <taxon>Ascomycota</taxon>
        <taxon>Pezizomycotina</taxon>
        <taxon>Sordariomycetes</taxon>
        <taxon>Sordariomycetidae</taxon>
        <taxon>Sordariales</taxon>
        <taxon>Podosporaceae</taxon>
        <taxon>Podospora</taxon>
    </lineage>
</organism>
<evidence type="ECO:0000256" key="1">
    <source>
        <dbReference type="SAM" id="MobiDB-lite"/>
    </source>
</evidence>
<evidence type="ECO:0000313" key="2">
    <source>
        <dbReference type="EMBL" id="KAK3695792.1"/>
    </source>
</evidence>
<feature type="region of interest" description="Disordered" evidence="1">
    <location>
        <begin position="175"/>
        <end position="226"/>
    </location>
</feature>